<organism evidence="3 4">
    <name type="scientific">Mesorhizobium plurifarium</name>
    <dbReference type="NCBI Taxonomy" id="69974"/>
    <lineage>
        <taxon>Bacteria</taxon>
        <taxon>Pseudomonadati</taxon>
        <taxon>Pseudomonadota</taxon>
        <taxon>Alphaproteobacteria</taxon>
        <taxon>Hyphomicrobiales</taxon>
        <taxon>Phyllobacteriaceae</taxon>
        <taxon>Mesorhizobium</taxon>
    </lineage>
</organism>
<evidence type="ECO:0000259" key="2">
    <source>
        <dbReference type="Pfam" id="PF19116"/>
    </source>
</evidence>
<name>A0A090DZA3_MESPL</name>
<sequence length="677" mass="69611">MQLDDDALTGGNPGGTGDVAPDTANTTGTLAHSYGADGAGSTLLTATGIVLPAGFTAAVSNGGQTLTISQGATAVLQIQLTDTTSGAYTVTQLHAIDHPAGLNENDLAFTVNYVTTDHDGDTATGSLAINVNDDTPTISNIQDAIMPNVSNTDVHGTWQPSFGADGPSSLASAISLAMGTAPSGTTYTFTSHGTNAGGDAVTQVDVKSGTTLLYTFYEYTHYDPATHTSEMFAYTNLADAQGATGANEFFTLTVAADGTYDFHLVTNSLQSTNTFDITGVHPGNGNYATIINNVGDFGNGAVPSSGYDVLIDGINASNVNDNVYMNNNGLGVGNGNLDTNETLTFKFALLQSQVSMAIGKSLNSVTEHFEVTIWNADHSAHATWDVTQADGTPLVIDAAHWGTGGSATGAFFDFAEVDVKNIASVSGDDSKLVILSLTYNSQTVVSDTSLNFSLGITDHDGDTYTSSDNLSVTLQGTHTAPGYQLSGTNDVFAASANGHDTFTGNGTNDTVDFSNAASSVQVYLDGSHSNAGAAFGDTLTGIENLIGSSHDDLLVGDANSNILTGGGGTNTMTGGAGADTFKIDHLDIKDIITDFHGAGPGGEGDQIDLTALFDKADNVALSNYVQYNSANGTLSVDSTGTGSNFVVVAELQNPPPAANTINILYDDSNHHQQHVTI</sequence>
<keyword evidence="4" id="KW-1185">Reference proteome</keyword>
<accession>A0A090DZA3</accession>
<dbReference type="SUPFAM" id="SSF51120">
    <property type="entry name" value="beta-Roll"/>
    <property type="match status" value="1"/>
</dbReference>
<evidence type="ECO:0000256" key="1">
    <source>
        <dbReference type="SAM" id="MobiDB-lite"/>
    </source>
</evidence>
<dbReference type="NCBIfam" id="TIGR03661">
    <property type="entry name" value="T1SS_VCA0849"/>
    <property type="match status" value="1"/>
</dbReference>
<dbReference type="InterPro" id="IPR011049">
    <property type="entry name" value="Serralysin-like_metalloprot_C"/>
</dbReference>
<dbReference type="InterPro" id="IPR019960">
    <property type="entry name" value="T1SS_VCA0849"/>
</dbReference>
<reference evidence="4" key="1">
    <citation type="submission" date="2014-08" db="EMBL/GenBank/DDBJ databases">
        <authorList>
            <person name="Moulin L."/>
        </authorList>
    </citation>
    <scope>NUCLEOTIDE SEQUENCE [LARGE SCALE GENOMIC DNA]</scope>
</reference>
<evidence type="ECO:0000313" key="4">
    <source>
        <dbReference type="Proteomes" id="UP000045285"/>
    </source>
</evidence>
<dbReference type="Pfam" id="PF19116">
    <property type="entry name" value="DUF5801"/>
    <property type="match status" value="1"/>
</dbReference>
<dbReference type="InterPro" id="IPR001343">
    <property type="entry name" value="Hemolysn_Ca-bd"/>
</dbReference>
<dbReference type="STRING" id="69974.MPLDJ20_60001"/>
<feature type="domain" description="DUF5801" evidence="2">
    <location>
        <begin position="3"/>
        <end position="129"/>
    </location>
</feature>
<dbReference type="GO" id="GO:0005509">
    <property type="term" value="F:calcium ion binding"/>
    <property type="evidence" value="ECO:0007669"/>
    <property type="project" value="InterPro"/>
</dbReference>
<evidence type="ECO:0000313" key="3">
    <source>
        <dbReference type="EMBL" id="CDX20117.1"/>
    </source>
</evidence>
<dbReference type="Proteomes" id="UP000045285">
    <property type="component" value="Unassembled WGS sequence"/>
</dbReference>
<dbReference type="AlphaFoldDB" id="A0A090DZA3"/>
<dbReference type="Gene3D" id="2.150.10.10">
    <property type="entry name" value="Serralysin-like metalloprotease, C-terminal"/>
    <property type="match status" value="1"/>
</dbReference>
<gene>
    <name evidence="3" type="ORF">MPL3356_310001</name>
</gene>
<feature type="region of interest" description="Disordered" evidence="1">
    <location>
        <begin position="1"/>
        <end position="24"/>
    </location>
</feature>
<protein>
    <recommendedName>
        <fullName evidence="2">DUF5801 domain-containing protein</fullName>
    </recommendedName>
</protein>
<dbReference type="EMBL" id="CCMZ01000025">
    <property type="protein sequence ID" value="CDX20117.1"/>
    <property type="molecule type" value="Genomic_DNA"/>
</dbReference>
<dbReference type="Pfam" id="PF00353">
    <property type="entry name" value="HemolysinCabind"/>
    <property type="match status" value="1"/>
</dbReference>
<proteinExistence type="predicted"/>
<dbReference type="InterPro" id="IPR043824">
    <property type="entry name" value="DUF5801"/>
</dbReference>